<protein>
    <submittedName>
        <fullName evidence="1">Uncharacterized protein</fullName>
    </submittedName>
</protein>
<sequence length="54" mass="6143">TAGDSLDMINVSKSHLKKVHDMASRLLEPEEKAAAFALIDAIERYMPEDHYIDR</sequence>
<dbReference type="AlphaFoldDB" id="A0A820DP87"/>
<comment type="caution">
    <text evidence="1">The sequence shown here is derived from an EMBL/GenBank/DDBJ whole genome shotgun (WGS) entry which is preliminary data.</text>
</comment>
<dbReference type="EMBL" id="CAJOAZ010011285">
    <property type="protein sequence ID" value="CAF4234583.1"/>
    <property type="molecule type" value="Genomic_DNA"/>
</dbReference>
<evidence type="ECO:0000313" key="2">
    <source>
        <dbReference type="Proteomes" id="UP000663844"/>
    </source>
</evidence>
<evidence type="ECO:0000313" key="1">
    <source>
        <dbReference type="EMBL" id="CAF4234583.1"/>
    </source>
</evidence>
<proteinExistence type="predicted"/>
<dbReference type="Proteomes" id="UP000663844">
    <property type="component" value="Unassembled WGS sequence"/>
</dbReference>
<name>A0A820DP87_9BILA</name>
<feature type="non-terminal residue" evidence="1">
    <location>
        <position position="1"/>
    </location>
</feature>
<accession>A0A820DP87</accession>
<reference evidence="1" key="1">
    <citation type="submission" date="2021-02" db="EMBL/GenBank/DDBJ databases">
        <authorList>
            <person name="Nowell W R."/>
        </authorList>
    </citation>
    <scope>NUCLEOTIDE SEQUENCE</scope>
</reference>
<gene>
    <name evidence="1" type="ORF">OXD698_LOCUS42587</name>
</gene>
<organism evidence="1 2">
    <name type="scientific">Adineta steineri</name>
    <dbReference type="NCBI Taxonomy" id="433720"/>
    <lineage>
        <taxon>Eukaryota</taxon>
        <taxon>Metazoa</taxon>
        <taxon>Spiralia</taxon>
        <taxon>Gnathifera</taxon>
        <taxon>Rotifera</taxon>
        <taxon>Eurotatoria</taxon>
        <taxon>Bdelloidea</taxon>
        <taxon>Adinetida</taxon>
        <taxon>Adinetidae</taxon>
        <taxon>Adineta</taxon>
    </lineage>
</organism>